<dbReference type="SUPFAM" id="SSF54928">
    <property type="entry name" value="RNA-binding domain, RBD"/>
    <property type="match status" value="2"/>
</dbReference>
<accession>A0A822ZGX6</accession>
<dbReference type="InterPro" id="IPR000504">
    <property type="entry name" value="RRM_dom"/>
</dbReference>
<organism evidence="6 7">
    <name type="scientific">Nelumbo nucifera</name>
    <name type="common">Sacred lotus</name>
    <dbReference type="NCBI Taxonomy" id="4432"/>
    <lineage>
        <taxon>Eukaryota</taxon>
        <taxon>Viridiplantae</taxon>
        <taxon>Streptophyta</taxon>
        <taxon>Embryophyta</taxon>
        <taxon>Tracheophyta</taxon>
        <taxon>Spermatophyta</taxon>
        <taxon>Magnoliopsida</taxon>
        <taxon>Proteales</taxon>
        <taxon>Nelumbonaceae</taxon>
        <taxon>Nelumbo</taxon>
    </lineage>
</organism>
<name>A0A822ZGX6_NELNU</name>
<dbReference type="Proteomes" id="UP000607653">
    <property type="component" value="Unassembled WGS sequence"/>
</dbReference>
<dbReference type="InterPro" id="IPR035979">
    <property type="entry name" value="RBD_domain_sf"/>
</dbReference>
<dbReference type="Pfam" id="PF00076">
    <property type="entry name" value="RRM_1"/>
    <property type="match status" value="2"/>
</dbReference>
<sequence length="191" mass="21740">MFTAGLAEPLRVDVEMQHPPKNGRGGTRENRSFSPHKTIGGIFQAFTDYFNKYGEISDSAIMKDKHTRRPQGFGFVTFADPAVVEVKKTAPKGDMQMQVKVEQITRKVFVGGIPPSFTEDELKEYFSSYDSIVEHQIMWDHSTRLSRGFDFVTFEDENIVEEIISEGRPHELGGKQVNRKIKIGIHSSDWN</sequence>
<dbReference type="PANTHER" id="PTHR48033:SF10">
    <property type="entry name" value="RNA-BINDING PROTEIN SQUID"/>
    <property type="match status" value="1"/>
</dbReference>
<evidence type="ECO:0000313" key="7">
    <source>
        <dbReference type="Proteomes" id="UP000607653"/>
    </source>
</evidence>
<dbReference type="GO" id="GO:0003723">
    <property type="term" value="F:RNA binding"/>
    <property type="evidence" value="ECO:0007669"/>
    <property type="project" value="UniProtKB-UniRule"/>
</dbReference>
<evidence type="ECO:0000256" key="2">
    <source>
        <dbReference type="ARBA" id="ARBA00023242"/>
    </source>
</evidence>
<evidence type="ECO:0000256" key="1">
    <source>
        <dbReference type="ARBA" id="ARBA00004123"/>
    </source>
</evidence>
<dbReference type="EMBL" id="DUZY01000007">
    <property type="protein sequence ID" value="DAD44392.1"/>
    <property type="molecule type" value="Genomic_DNA"/>
</dbReference>
<feature type="domain" description="RRM" evidence="5">
    <location>
        <begin position="44"/>
        <end position="106"/>
    </location>
</feature>
<dbReference type="Gene3D" id="3.30.70.330">
    <property type="match status" value="2"/>
</dbReference>
<keyword evidence="7" id="KW-1185">Reference proteome</keyword>
<evidence type="ECO:0000259" key="5">
    <source>
        <dbReference type="PROSITE" id="PS50102"/>
    </source>
</evidence>
<dbReference type="GO" id="GO:0005634">
    <property type="term" value="C:nucleus"/>
    <property type="evidence" value="ECO:0007669"/>
    <property type="project" value="UniProtKB-SubCell"/>
</dbReference>
<evidence type="ECO:0000313" key="6">
    <source>
        <dbReference type="EMBL" id="DAD44392.1"/>
    </source>
</evidence>
<feature type="region of interest" description="Disordered" evidence="4">
    <location>
        <begin position="12"/>
        <end position="34"/>
    </location>
</feature>
<gene>
    <name evidence="6" type="ORF">HUJ06_002622</name>
</gene>
<dbReference type="AlphaFoldDB" id="A0A822ZGX6"/>
<dbReference type="InterPro" id="IPR012677">
    <property type="entry name" value="Nucleotide-bd_a/b_plait_sf"/>
</dbReference>
<dbReference type="PANTHER" id="PTHR48033">
    <property type="entry name" value="RNA-BINDING (RRM/RBD/RNP MOTIFS) FAMILY PROTEIN"/>
    <property type="match status" value="1"/>
</dbReference>
<evidence type="ECO:0000256" key="4">
    <source>
        <dbReference type="SAM" id="MobiDB-lite"/>
    </source>
</evidence>
<proteinExistence type="predicted"/>
<comment type="subcellular location">
    <subcellularLocation>
        <location evidence="1">Nucleus</location>
    </subcellularLocation>
</comment>
<keyword evidence="3" id="KW-0694">RNA-binding</keyword>
<comment type="caution">
    <text evidence="6">The sequence shown here is derived from an EMBL/GenBank/DDBJ whole genome shotgun (WGS) entry which is preliminary data.</text>
</comment>
<keyword evidence="2" id="KW-0539">Nucleus</keyword>
<feature type="domain" description="RRM" evidence="5">
    <location>
        <begin position="106"/>
        <end position="188"/>
    </location>
</feature>
<evidence type="ECO:0000256" key="3">
    <source>
        <dbReference type="PROSITE-ProRule" id="PRU00176"/>
    </source>
</evidence>
<dbReference type="SMART" id="SM00360">
    <property type="entry name" value="RRM"/>
    <property type="match status" value="2"/>
</dbReference>
<dbReference type="PROSITE" id="PS50102">
    <property type="entry name" value="RRM"/>
    <property type="match status" value="2"/>
</dbReference>
<protein>
    <recommendedName>
        <fullName evidence="5">RRM domain-containing protein</fullName>
    </recommendedName>
</protein>
<reference evidence="6 7" key="1">
    <citation type="journal article" date="2020" name="Mol. Biol. Evol.">
        <title>Distinct Expression and Methylation Patterns for Genes with Different Fates following a Single Whole-Genome Duplication in Flowering Plants.</title>
        <authorList>
            <person name="Shi T."/>
            <person name="Rahmani R.S."/>
            <person name="Gugger P.F."/>
            <person name="Wang M."/>
            <person name="Li H."/>
            <person name="Zhang Y."/>
            <person name="Li Z."/>
            <person name="Wang Q."/>
            <person name="Van de Peer Y."/>
            <person name="Marchal K."/>
            <person name="Chen J."/>
        </authorList>
    </citation>
    <scope>NUCLEOTIDE SEQUENCE [LARGE SCALE GENOMIC DNA]</scope>
    <source>
        <tissue evidence="6">Leaf</tissue>
    </source>
</reference>